<sequence>MVLLFRRHPPKLENHMFSHPKPPPKPETPSKSTVDSVMSPMPKGSLRSGSSSADNSVKEEDDSFGIFDVRLNLKGKSRGSLVLELNLAALSTSRSVFMNLIVDCQKSVTGSAANLCRIEVPEVENLNVFRDAIKLIFDDDIPKRLLKIGVYRSIDILENEEEEKKLRSLFNRFKLDDDATRDIPGKTLFIGLGSSMSSSIKEGVKEDDIKEIRKDDIEEKVEEVGAAKGMVKN</sequence>
<keyword evidence="3" id="KW-1185">Reference proteome</keyword>
<comment type="caution">
    <text evidence="2">The sequence shown here is derived from an EMBL/GenBank/DDBJ whole genome shotgun (WGS) entry which is preliminary data.</text>
</comment>
<dbReference type="GO" id="GO:0016567">
    <property type="term" value="P:protein ubiquitination"/>
    <property type="evidence" value="ECO:0007669"/>
    <property type="project" value="UniProtKB-UniPathway"/>
</dbReference>
<evidence type="ECO:0000313" key="2">
    <source>
        <dbReference type="EMBL" id="THG11385.1"/>
    </source>
</evidence>
<proteinExistence type="predicted"/>
<dbReference type="Proteomes" id="UP000306102">
    <property type="component" value="Unassembled WGS sequence"/>
</dbReference>
<name>A0A4S4E7I2_CAMSN</name>
<gene>
    <name evidence="2" type="ORF">TEA_018494</name>
</gene>
<evidence type="ECO:0000313" key="3">
    <source>
        <dbReference type="Proteomes" id="UP000306102"/>
    </source>
</evidence>
<dbReference type="EMBL" id="SDRB02007315">
    <property type="protein sequence ID" value="THG11385.1"/>
    <property type="molecule type" value="Genomic_DNA"/>
</dbReference>
<evidence type="ECO:0008006" key="4">
    <source>
        <dbReference type="Google" id="ProtNLM"/>
    </source>
</evidence>
<protein>
    <recommendedName>
        <fullName evidence="4">BTB domain-containing protein</fullName>
    </recommendedName>
</protein>
<feature type="region of interest" description="Disordered" evidence="1">
    <location>
        <begin position="8"/>
        <end position="58"/>
    </location>
</feature>
<organism evidence="2 3">
    <name type="scientific">Camellia sinensis var. sinensis</name>
    <name type="common">China tea</name>
    <dbReference type="NCBI Taxonomy" id="542762"/>
    <lineage>
        <taxon>Eukaryota</taxon>
        <taxon>Viridiplantae</taxon>
        <taxon>Streptophyta</taxon>
        <taxon>Embryophyta</taxon>
        <taxon>Tracheophyta</taxon>
        <taxon>Spermatophyta</taxon>
        <taxon>Magnoliopsida</taxon>
        <taxon>eudicotyledons</taxon>
        <taxon>Gunneridae</taxon>
        <taxon>Pentapetalae</taxon>
        <taxon>asterids</taxon>
        <taxon>Ericales</taxon>
        <taxon>Theaceae</taxon>
        <taxon>Camellia</taxon>
    </lineage>
</organism>
<accession>A0A4S4E7I2</accession>
<dbReference type="AlphaFoldDB" id="A0A4S4E7I2"/>
<evidence type="ECO:0000256" key="1">
    <source>
        <dbReference type="SAM" id="MobiDB-lite"/>
    </source>
</evidence>
<reference evidence="2 3" key="1">
    <citation type="journal article" date="2018" name="Proc. Natl. Acad. Sci. U.S.A.">
        <title>Draft genome sequence of Camellia sinensis var. sinensis provides insights into the evolution of the tea genome and tea quality.</title>
        <authorList>
            <person name="Wei C."/>
            <person name="Yang H."/>
            <person name="Wang S."/>
            <person name="Zhao J."/>
            <person name="Liu C."/>
            <person name="Gao L."/>
            <person name="Xia E."/>
            <person name="Lu Y."/>
            <person name="Tai Y."/>
            <person name="She G."/>
            <person name="Sun J."/>
            <person name="Cao H."/>
            <person name="Tong W."/>
            <person name="Gao Q."/>
            <person name="Li Y."/>
            <person name="Deng W."/>
            <person name="Jiang X."/>
            <person name="Wang W."/>
            <person name="Chen Q."/>
            <person name="Zhang S."/>
            <person name="Li H."/>
            <person name="Wu J."/>
            <person name="Wang P."/>
            <person name="Li P."/>
            <person name="Shi C."/>
            <person name="Zheng F."/>
            <person name="Jian J."/>
            <person name="Huang B."/>
            <person name="Shan D."/>
            <person name="Shi M."/>
            <person name="Fang C."/>
            <person name="Yue Y."/>
            <person name="Li F."/>
            <person name="Li D."/>
            <person name="Wei S."/>
            <person name="Han B."/>
            <person name="Jiang C."/>
            <person name="Yin Y."/>
            <person name="Xia T."/>
            <person name="Zhang Z."/>
            <person name="Bennetzen J.L."/>
            <person name="Zhao S."/>
            <person name="Wan X."/>
        </authorList>
    </citation>
    <scope>NUCLEOTIDE SEQUENCE [LARGE SCALE GENOMIC DNA]</scope>
    <source>
        <strain evidence="3">cv. Shuchazao</strain>
        <tissue evidence="2">Leaf</tissue>
    </source>
</reference>
<dbReference type="UniPathway" id="UPA00143"/>